<accession>A0A0G4FSB1</accession>
<dbReference type="AlphaFoldDB" id="A0A0G4FSB1"/>
<dbReference type="VEuPathDB" id="CryptoDB:Cvel_18379"/>
<name>A0A0G4FSB1_9ALVE</name>
<proteinExistence type="predicted"/>
<gene>
    <name evidence="1" type="ORF">Cvel_18379</name>
</gene>
<protein>
    <submittedName>
        <fullName evidence="1">Uncharacterized protein</fullName>
    </submittedName>
</protein>
<dbReference type="EMBL" id="CDMZ01000572">
    <property type="protein sequence ID" value="CEM17117.1"/>
    <property type="molecule type" value="Genomic_DNA"/>
</dbReference>
<evidence type="ECO:0000313" key="1">
    <source>
        <dbReference type="EMBL" id="CEM17117.1"/>
    </source>
</evidence>
<sequence length="125" mass="14411">MQDKNTVTFNIHVYLTDDDVPTLITFDRVSHIDCTNETTSYFKVIDVCGKRCRVQFGIDAPNGTCCSRIPSFHLPVRAASLSFDSDRWGFKKEALYVQSEMRRIDEIEEARVWYERLGIHSDAEA</sequence>
<organism evidence="1">
    <name type="scientific">Chromera velia CCMP2878</name>
    <dbReference type="NCBI Taxonomy" id="1169474"/>
    <lineage>
        <taxon>Eukaryota</taxon>
        <taxon>Sar</taxon>
        <taxon>Alveolata</taxon>
        <taxon>Colpodellida</taxon>
        <taxon>Chromeraceae</taxon>
        <taxon>Chromera</taxon>
    </lineage>
</organism>
<reference evidence="1" key="1">
    <citation type="submission" date="2014-11" db="EMBL/GenBank/DDBJ databases">
        <authorList>
            <person name="Otto D Thomas"/>
            <person name="Naeem Raeece"/>
        </authorList>
    </citation>
    <scope>NUCLEOTIDE SEQUENCE</scope>
</reference>
<dbReference type="PhylomeDB" id="A0A0G4FSB1"/>